<dbReference type="GO" id="GO:0006351">
    <property type="term" value="P:DNA-templated transcription"/>
    <property type="evidence" value="ECO:0007669"/>
    <property type="project" value="InterPro"/>
</dbReference>
<dbReference type="InterPro" id="IPR005570">
    <property type="entry name" value="RPABC3"/>
</dbReference>
<dbReference type="EMBL" id="DTBQ01000103">
    <property type="protein sequence ID" value="HGM46851.1"/>
    <property type="molecule type" value="Genomic_DNA"/>
</dbReference>
<evidence type="ECO:0000313" key="1">
    <source>
        <dbReference type="EMBL" id="HGM46851.1"/>
    </source>
</evidence>
<reference evidence="1" key="1">
    <citation type="journal article" date="2020" name="mSystems">
        <title>Genome- and Community-Level Interaction Insights into Carbon Utilization and Element Cycling Functions of Hydrothermarchaeota in Hydrothermal Sediment.</title>
        <authorList>
            <person name="Zhou Z."/>
            <person name="Liu Y."/>
            <person name="Xu W."/>
            <person name="Pan J."/>
            <person name="Luo Z.H."/>
            <person name="Li M."/>
        </authorList>
    </citation>
    <scope>NUCLEOTIDE SEQUENCE</scope>
    <source>
        <strain evidence="1">SpSt-649</strain>
    </source>
</reference>
<comment type="caution">
    <text evidence="1">The sequence shown here is derived from an EMBL/GenBank/DDBJ whole genome shotgun (WGS) entry which is preliminary data.</text>
</comment>
<dbReference type="Gene3D" id="2.40.50.140">
    <property type="entry name" value="Nucleic acid-binding proteins"/>
    <property type="match status" value="1"/>
</dbReference>
<name>A0A7C4H8Y9_THEPE</name>
<dbReference type="Pfam" id="PF03870">
    <property type="entry name" value="RNA_pol_Rpb8"/>
    <property type="match status" value="1"/>
</dbReference>
<gene>
    <name evidence="1" type="ORF">ENU21_03735</name>
</gene>
<dbReference type="AlphaFoldDB" id="A0A7C4H8Y9"/>
<sequence>MIARVGKISRLDYARVARIALEAEWGEVEVEIPERVLREAGLALSEGDSVNVEVAKEAGSLDEWDVVMGGEVYLKASNPFRVYASLGGLQLVLKSERDYERFQVGEKVYVKLRKTR</sequence>
<dbReference type="SUPFAM" id="SSF50249">
    <property type="entry name" value="Nucleic acid-binding proteins"/>
    <property type="match status" value="1"/>
</dbReference>
<proteinExistence type="predicted"/>
<accession>A0A7C4H8Y9</accession>
<organism evidence="1">
    <name type="scientific">Thermofilum pendens</name>
    <dbReference type="NCBI Taxonomy" id="2269"/>
    <lineage>
        <taxon>Archaea</taxon>
        <taxon>Thermoproteota</taxon>
        <taxon>Thermoprotei</taxon>
        <taxon>Thermofilales</taxon>
        <taxon>Thermofilaceae</taxon>
        <taxon>Thermofilum</taxon>
    </lineage>
</organism>
<protein>
    <submittedName>
        <fullName evidence="1">Uncharacterized protein</fullName>
    </submittedName>
</protein>
<dbReference type="GO" id="GO:0003899">
    <property type="term" value="F:DNA-directed RNA polymerase activity"/>
    <property type="evidence" value="ECO:0007669"/>
    <property type="project" value="InterPro"/>
</dbReference>
<dbReference type="InterPro" id="IPR012340">
    <property type="entry name" value="NA-bd_OB-fold"/>
</dbReference>